<organism evidence="11 12">
    <name type="scientific">Natronospirillum operosum</name>
    <dbReference type="NCBI Taxonomy" id="2759953"/>
    <lineage>
        <taxon>Bacteria</taxon>
        <taxon>Pseudomonadati</taxon>
        <taxon>Pseudomonadota</taxon>
        <taxon>Gammaproteobacteria</taxon>
        <taxon>Oceanospirillales</taxon>
        <taxon>Natronospirillaceae</taxon>
        <taxon>Natronospirillum</taxon>
    </lineage>
</organism>
<dbReference type="AlphaFoldDB" id="A0A4Z0WAM7"/>
<dbReference type="InterPro" id="IPR018704">
    <property type="entry name" value="SecYEG/CpoB_TPR"/>
</dbReference>
<keyword evidence="12" id="KW-1185">Reference proteome</keyword>
<evidence type="ECO:0000256" key="2">
    <source>
        <dbReference type="ARBA" id="ARBA00022475"/>
    </source>
</evidence>
<dbReference type="Pfam" id="PF09976">
    <property type="entry name" value="TPR_21"/>
    <property type="match status" value="1"/>
</dbReference>
<dbReference type="SUPFAM" id="SSF48452">
    <property type="entry name" value="TPR-like"/>
    <property type="match status" value="1"/>
</dbReference>
<name>A0A4Z0WAM7_9GAMM</name>
<dbReference type="RefSeq" id="WP_135484799.1">
    <property type="nucleotide sequence ID" value="NZ_SRMF01000013.1"/>
</dbReference>
<evidence type="ECO:0000256" key="8">
    <source>
        <dbReference type="ARBA" id="ARBA00024235"/>
    </source>
</evidence>
<evidence type="ECO:0000256" key="4">
    <source>
        <dbReference type="ARBA" id="ARBA00022989"/>
    </source>
</evidence>
<comment type="caution">
    <text evidence="11">The sequence shown here is derived from an EMBL/GenBank/DDBJ whole genome shotgun (WGS) entry which is preliminary data.</text>
</comment>
<sequence length="214" mass="24212">MYDTDEEQIEAIKKWFARWGNLIIGGFLVAILAYGGFWFYQNQQQQAREAASDQYQQVLRLVGDAQQLTDDQRTELDSLFESLAADHPQSTYTLYTAMLQARYAVAEGELEAAEDRLRWVLDQEPEQSLQRLVNLRLARVLFAQEEYDAVLSTLDSLDPGSQRVGYAELRGDVHASLGDRDAARAAYAEAWELAQSQGLNRPLLQAKAETYGVL</sequence>
<gene>
    <name evidence="11" type="ORF">E4656_18450</name>
</gene>
<dbReference type="GO" id="GO:0005886">
    <property type="term" value="C:plasma membrane"/>
    <property type="evidence" value="ECO:0007669"/>
    <property type="project" value="UniProtKB-SubCell"/>
</dbReference>
<evidence type="ECO:0000256" key="9">
    <source>
        <dbReference type="SAM" id="Phobius"/>
    </source>
</evidence>
<evidence type="ECO:0000256" key="1">
    <source>
        <dbReference type="ARBA" id="ARBA00004401"/>
    </source>
</evidence>
<dbReference type="Gene3D" id="1.25.40.10">
    <property type="entry name" value="Tetratricopeptide repeat domain"/>
    <property type="match status" value="1"/>
</dbReference>
<evidence type="ECO:0000259" key="10">
    <source>
        <dbReference type="Pfam" id="PF09976"/>
    </source>
</evidence>
<keyword evidence="4 9" id="KW-1133">Transmembrane helix</keyword>
<feature type="domain" description="Ancillary SecYEG translocon subunit/Cell division coordinator CpoB TPR" evidence="10">
    <location>
        <begin position="13"/>
        <end position="209"/>
    </location>
</feature>
<evidence type="ECO:0000256" key="7">
    <source>
        <dbReference type="ARBA" id="ARBA00024197"/>
    </source>
</evidence>
<comment type="similarity">
    <text evidence="7">Belongs to the YfgM family.</text>
</comment>
<dbReference type="PIRSF" id="PIRSF006170">
    <property type="entry name" value="YfgM"/>
    <property type="match status" value="1"/>
</dbReference>
<comment type="subcellular location">
    <subcellularLocation>
        <location evidence="1">Cell membrane</location>
        <topology evidence="1">Single-pass type II membrane protein</topology>
    </subcellularLocation>
</comment>
<protein>
    <recommendedName>
        <fullName evidence="8">Ancillary SecYEG translocon subunit</fullName>
    </recommendedName>
</protein>
<proteinExistence type="inferred from homology"/>
<dbReference type="OrthoDB" id="9789675at2"/>
<accession>A0A4Z0WAM7</accession>
<evidence type="ECO:0000313" key="12">
    <source>
        <dbReference type="Proteomes" id="UP000297475"/>
    </source>
</evidence>
<keyword evidence="6" id="KW-0143">Chaperone</keyword>
<dbReference type="GO" id="GO:0044877">
    <property type="term" value="F:protein-containing complex binding"/>
    <property type="evidence" value="ECO:0007669"/>
    <property type="project" value="InterPro"/>
</dbReference>
<evidence type="ECO:0000256" key="6">
    <source>
        <dbReference type="ARBA" id="ARBA00023186"/>
    </source>
</evidence>
<evidence type="ECO:0000256" key="5">
    <source>
        <dbReference type="ARBA" id="ARBA00023136"/>
    </source>
</evidence>
<reference evidence="11 12" key="1">
    <citation type="submission" date="2019-04" db="EMBL/GenBank/DDBJ databases">
        <title>Natronospirillum operosus gen. nov., sp. nov., a haloalkaliphilic satellite isolated from decaying biomass of laboratory culture of cyanobacterium Geitlerinema sp. and proposal of Natronospirillaceae fam. nov. and Saccharospirillaceae fam. nov.</title>
        <authorList>
            <person name="Kevbrin V."/>
            <person name="Boltyanskaya Y."/>
            <person name="Koziaeva V."/>
            <person name="Grouzdev D.S."/>
            <person name="Park M."/>
            <person name="Cho J."/>
        </authorList>
    </citation>
    <scope>NUCLEOTIDE SEQUENCE [LARGE SCALE GENOMIC DNA]</scope>
    <source>
        <strain evidence="11 12">G-116</strain>
    </source>
</reference>
<keyword evidence="3 9" id="KW-0812">Transmembrane</keyword>
<dbReference type="EMBL" id="SRMF01000013">
    <property type="protein sequence ID" value="TGG90384.1"/>
    <property type="molecule type" value="Genomic_DNA"/>
</dbReference>
<evidence type="ECO:0000256" key="3">
    <source>
        <dbReference type="ARBA" id="ARBA00022692"/>
    </source>
</evidence>
<dbReference type="InterPro" id="IPR011990">
    <property type="entry name" value="TPR-like_helical_dom_sf"/>
</dbReference>
<feature type="transmembrane region" description="Helical" evidence="9">
    <location>
        <begin position="21"/>
        <end position="40"/>
    </location>
</feature>
<keyword evidence="2" id="KW-1003">Cell membrane</keyword>
<dbReference type="PANTHER" id="PTHR38035:SF1">
    <property type="entry name" value="ANCILLARY SECYEG TRANSLOCON SUBUNIT"/>
    <property type="match status" value="1"/>
</dbReference>
<evidence type="ECO:0000313" key="11">
    <source>
        <dbReference type="EMBL" id="TGG90384.1"/>
    </source>
</evidence>
<dbReference type="PANTHER" id="PTHR38035">
    <property type="entry name" value="UPF0070 PROTEIN YFGM"/>
    <property type="match status" value="1"/>
</dbReference>
<dbReference type="InterPro" id="IPR026039">
    <property type="entry name" value="YfgM"/>
</dbReference>
<keyword evidence="5 9" id="KW-0472">Membrane</keyword>
<dbReference type="Proteomes" id="UP000297475">
    <property type="component" value="Unassembled WGS sequence"/>
</dbReference>